<dbReference type="PANTHER" id="PTHR11102:SF160">
    <property type="entry name" value="ERAD-ASSOCIATED E3 UBIQUITIN-PROTEIN LIGASE COMPONENT HRD3"/>
    <property type="match status" value="1"/>
</dbReference>
<dbReference type="SMART" id="SM00671">
    <property type="entry name" value="SEL1"/>
    <property type="match status" value="6"/>
</dbReference>
<dbReference type="EMBL" id="AP023213">
    <property type="protein sequence ID" value="BCG48322.1"/>
    <property type="molecule type" value="Genomic_DNA"/>
</dbReference>
<reference evidence="2 3" key="1">
    <citation type="submission" date="2020-06" db="EMBL/GenBank/DDBJ databases">
        <title>Interaction of electrochemicaly active bacteria, Geobacter bremensis R4 on different carbon anode.</title>
        <authorList>
            <person name="Meng L."/>
            <person name="Yoshida N."/>
        </authorList>
    </citation>
    <scope>NUCLEOTIDE SEQUENCE [LARGE SCALE GENOMIC DNA]</scope>
    <source>
        <strain evidence="2 3">R4</strain>
    </source>
</reference>
<dbReference type="AlphaFoldDB" id="A0A6S6M1S6"/>
<gene>
    <name evidence="2" type="ORF">GEOBRER4_n3209</name>
</gene>
<dbReference type="Proteomes" id="UP000515472">
    <property type="component" value="Chromosome"/>
</dbReference>
<dbReference type="Gene3D" id="1.25.40.10">
    <property type="entry name" value="Tetratricopeptide repeat domain"/>
    <property type="match status" value="1"/>
</dbReference>
<dbReference type="InterPro" id="IPR011990">
    <property type="entry name" value="TPR-like_helical_dom_sf"/>
</dbReference>
<protein>
    <submittedName>
        <fullName evidence="2">Sel1 protein</fullName>
    </submittedName>
</protein>
<dbReference type="SUPFAM" id="SSF81901">
    <property type="entry name" value="HCP-like"/>
    <property type="match status" value="1"/>
</dbReference>
<dbReference type="InterPro" id="IPR050767">
    <property type="entry name" value="Sel1_AlgK"/>
</dbReference>
<dbReference type="Pfam" id="PF08238">
    <property type="entry name" value="Sel1"/>
    <property type="match status" value="5"/>
</dbReference>
<dbReference type="RefSeq" id="WP_185243085.1">
    <property type="nucleotide sequence ID" value="NZ_AP023213.1"/>
</dbReference>
<feature type="chain" id="PRO_5027545705" evidence="1">
    <location>
        <begin position="21"/>
        <end position="358"/>
    </location>
</feature>
<organism evidence="2 3">
    <name type="scientific">Citrifermentans bremense</name>
    <dbReference type="NCBI Taxonomy" id="60035"/>
    <lineage>
        <taxon>Bacteria</taxon>
        <taxon>Pseudomonadati</taxon>
        <taxon>Thermodesulfobacteriota</taxon>
        <taxon>Desulfuromonadia</taxon>
        <taxon>Geobacterales</taxon>
        <taxon>Geobacteraceae</taxon>
        <taxon>Citrifermentans</taxon>
    </lineage>
</organism>
<dbReference type="InterPro" id="IPR006597">
    <property type="entry name" value="Sel1-like"/>
</dbReference>
<proteinExistence type="predicted"/>
<sequence>MKYRNAAPALIILTTLSAVGAAAQDKACLSLQGMGAADLRKSKIVDAAHPAGAPQNDRFFSELAGDGNAAVTNNTGVDYATGHNIERNVAEAFNCFSISARQSQLEAAYNLGVMYASGLGGKSDYAQAAAWFKEAADRGDPQSQYFLGNMYREGCGAPRNIAEALKWYRLAAEKWHIGAQEGIAQIYLAGNGPPDSGQATKWHALAALPPAEAAYQVALHCDKGPGNACHPSDTAVWLRIAAACGNIAAAYDLAQLYERHAAKFNTGAEATKWYLVAAMHGHAESQFRIGLWYNTQGHSRDMVQAWVWLDFAARQGVEKAAEVREAVVREMTRREFYAAQRLRRDMEQVAGILPRESR</sequence>
<keyword evidence="1" id="KW-0732">Signal</keyword>
<feature type="signal peptide" evidence="1">
    <location>
        <begin position="1"/>
        <end position="20"/>
    </location>
</feature>
<evidence type="ECO:0000313" key="2">
    <source>
        <dbReference type="EMBL" id="BCG48322.1"/>
    </source>
</evidence>
<dbReference type="KEGG" id="gbn:GEOBRER4_30720"/>
<name>A0A6S6M1S6_9BACT</name>
<evidence type="ECO:0000256" key="1">
    <source>
        <dbReference type="SAM" id="SignalP"/>
    </source>
</evidence>
<evidence type="ECO:0000313" key="3">
    <source>
        <dbReference type="Proteomes" id="UP000515472"/>
    </source>
</evidence>
<keyword evidence="3" id="KW-1185">Reference proteome</keyword>
<accession>A0A6S6M1S6</accession>
<dbReference type="PANTHER" id="PTHR11102">
    <property type="entry name" value="SEL-1-LIKE PROTEIN"/>
    <property type="match status" value="1"/>
</dbReference>